<dbReference type="PANTHER" id="PTHR33064:SF29">
    <property type="entry name" value="PEPTIDASE A2 DOMAIN-CONTAINING PROTEIN-RELATED"/>
    <property type="match status" value="1"/>
</dbReference>
<evidence type="ECO:0000259" key="2">
    <source>
        <dbReference type="PROSITE" id="PS50878"/>
    </source>
</evidence>
<dbReference type="InterPro" id="IPR000477">
    <property type="entry name" value="RT_dom"/>
</dbReference>
<sequence>MQPPYQVRGADLLRTIRSGRHVTAALSERLILSITTLREEEWRLYRTSSVKQNPEAYRADFPEVWAEDNLPGLAKYKSPVLVELRPGAQPQWLCQYPISREALAGIQKHLAHLRAAGILIECQSPWNTPLLLVRKPNGEYRPVQYLRVVNQATISLHPVVPNPYTLLSQLPPEARWFTCLDLKDAFFCVQLEPKSQSLFAFEWTEPDTGRQLQLTWTRLPQGFKNSPTLFGEALASDLAPSLKKNTAALYCSMWVICS</sequence>
<dbReference type="InterPro" id="IPR051320">
    <property type="entry name" value="Viral_Replic_Matur_Polypro"/>
</dbReference>
<dbReference type="SUPFAM" id="SSF56672">
    <property type="entry name" value="DNA/RNA polymerases"/>
    <property type="match status" value="1"/>
</dbReference>
<accession>A0A7J8AEC2</accession>
<dbReference type="InterPro" id="IPR043128">
    <property type="entry name" value="Rev_trsase/Diguanyl_cyclase"/>
</dbReference>
<evidence type="ECO:0000313" key="4">
    <source>
        <dbReference type="Proteomes" id="UP000585614"/>
    </source>
</evidence>
<protein>
    <recommendedName>
        <fullName evidence="2">Reverse transcriptase domain-containing protein</fullName>
    </recommendedName>
</protein>
<comment type="similarity">
    <text evidence="1">Belongs to the beta type-B retroviral polymerase family. HERV class-II K(HML-2) pol subfamily.</text>
</comment>
<dbReference type="Gene3D" id="3.30.70.270">
    <property type="match status" value="1"/>
</dbReference>
<dbReference type="PANTHER" id="PTHR33064">
    <property type="entry name" value="POL PROTEIN"/>
    <property type="match status" value="1"/>
</dbReference>
<reference evidence="3 4" key="1">
    <citation type="journal article" date="2020" name="Nature">
        <title>Six reference-quality genomes reveal evolution of bat adaptations.</title>
        <authorList>
            <person name="Jebb D."/>
            <person name="Huang Z."/>
            <person name="Pippel M."/>
            <person name="Hughes G.M."/>
            <person name="Lavrichenko K."/>
            <person name="Devanna P."/>
            <person name="Winkler S."/>
            <person name="Jermiin L.S."/>
            <person name="Skirmuntt E.C."/>
            <person name="Katzourakis A."/>
            <person name="Burkitt-Gray L."/>
            <person name="Ray D.A."/>
            <person name="Sullivan K.A.M."/>
            <person name="Roscito J.G."/>
            <person name="Kirilenko B.M."/>
            <person name="Davalos L.M."/>
            <person name="Corthals A.P."/>
            <person name="Power M.L."/>
            <person name="Jones G."/>
            <person name="Ransome R.D."/>
            <person name="Dechmann D.K.N."/>
            <person name="Locatelli A.G."/>
            <person name="Puechmaille S.J."/>
            <person name="Fedrigo O."/>
            <person name="Jarvis E.D."/>
            <person name="Hiller M."/>
            <person name="Vernes S.C."/>
            <person name="Myers E.W."/>
            <person name="Teeling E.C."/>
        </authorList>
    </citation>
    <scope>NUCLEOTIDE SEQUENCE [LARGE SCALE GENOMIC DNA]</scope>
    <source>
        <strain evidence="3">MRhiFer1</strain>
        <tissue evidence="3">Lung</tissue>
    </source>
</reference>
<comment type="caution">
    <text evidence="3">The sequence shown here is derived from an EMBL/GenBank/DDBJ whole genome shotgun (WGS) entry which is preliminary data.</text>
</comment>
<organism evidence="3 4">
    <name type="scientific">Rhinolophus ferrumequinum</name>
    <name type="common">Greater horseshoe bat</name>
    <dbReference type="NCBI Taxonomy" id="59479"/>
    <lineage>
        <taxon>Eukaryota</taxon>
        <taxon>Metazoa</taxon>
        <taxon>Chordata</taxon>
        <taxon>Craniata</taxon>
        <taxon>Vertebrata</taxon>
        <taxon>Euteleostomi</taxon>
        <taxon>Mammalia</taxon>
        <taxon>Eutheria</taxon>
        <taxon>Laurasiatheria</taxon>
        <taxon>Chiroptera</taxon>
        <taxon>Yinpterochiroptera</taxon>
        <taxon>Rhinolophoidea</taxon>
        <taxon>Rhinolophidae</taxon>
        <taxon>Rhinolophinae</taxon>
        <taxon>Rhinolophus</taxon>
    </lineage>
</organism>
<dbReference type="Pfam" id="PF00078">
    <property type="entry name" value="RVT_1"/>
    <property type="match status" value="1"/>
</dbReference>
<evidence type="ECO:0000313" key="3">
    <source>
        <dbReference type="EMBL" id="KAF6384957.1"/>
    </source>
</evidence>
<dbReference type="InterPro" id="IPR043502">
    <property type="entry name" value="DNA/RNA_pol_sf"/>
</dbReference>
<dbReference type="PROSITE" id="PS50878">
    <property type="entry name" value="RT_POL"/>
    <property type="match status" value="1"/>
</dbReference>
<dbReference type="Gene3D" id="3.10.10.10">
    <property type="entry name" value="HIV Type 1 Reverse Transcriptase, subunit A, domain 1"/>
    <property type="match status" value="1"/>
</dbReference>
<feature type="domain" description="Reverse transcriptase" evidence="2">
    <location>
        <begin position="114"/>
        <end position="258"/>
    </location>
</feature>
<dbReference type="AlphaFoldDB" id="A0A7J8AEC2"/>
<proteinExistence type="inferred from homology"/>
<gene>
    <name evidence="3" type="ORF">mRhiFer1_008818</name>
</gene>
<name>A0A7J8AEC2_RHIFE</name>
<dbReference type="EMBL" id="JACAGC010000002">
    <property type="protein sequence ID" value="KAF6384957.1"/>
    <property type="molecule type" value="Genomic_DNA"/>
</dbReference>
<evidence type="ECO:0000256" key="1">
    <source>
        <dbReference type="ARBA" id="ARBA00010879"/>
    </source>
</evidence>
<dbReference type="Proteomes" id="UP000585614">
    <property type="component" value="Unassembled WGS sequence"/>
</dbReference>